<feature type="region of interest" description="Disordered" evidence="1">
    <location>
        <begin position="48"/>
        <end position="74"/>
    </location>
</feature>
<protein>
    <recommendedName>
        <fullName evidence="4">Huntingtin</fullName>
    </recommendedName>
</protein>
<feature type="non-terminal residue" evidence="2">
    <location>
        <position position="555"/>
    </location>
</feature>
<feature type="compositionally biased region" description="Acidic residues" evidence="1">
    <location>
        <begin position="485"/>
        <end position="495"/>
    </location>
</feature>
<keyword evidence="3" id="KW-1185">Reference proteome</keyword>
<dbReference type="EMBL" id="JAXCGZ010006349">
    <property type="protein sequence ID" value="KAK7079832.1"/>
    <property type="molecule type" value="Genomic_DNA"/>
</dbReference>
<evidence type="ECO:0000256" key="1">
    <source>
        <dbReference type="SAM" id="MobiDB-lite"/>
    </source>
</evidence>
<feature type="region of interest" description="Disordered" evidence="1">
    <location>
        <begin position="445"/>
        <end position="496"/>
    </location>
</feature>
<evidence type="ECO:0000313" key="2">
    <source>
        <dbReference type="EMBL" id="KAK7079832.1"/>
    </source>
</evidence>
<dbReference type="InterPro" id="IPR028426">
    <property type="entry name" value="Huntingtin_fam"/>
</dbReference>
<dbReference type="PANTHER" id="PTHR10170:SF10">
    <property type="entry name" value="HUNTINGTIN"/>
    <property type="match status" value="1"/>
</dbReference>
<feature type="compositionally biased region" description="Basic and acidic residues" evidence="1">
    <location>
        <begin position="452"/>
        <end position="469"/>
    </location>
</feature>
<dbReference type="AlphaFoldDB" id="A0AAN8XAT7"/>
<dbReference type="GO" id="GO:0005737">
    <property type="term" value="C:cytoplasm"/>
    <property type="evidence" value="ECO:0007669"/>
    <property type="project" value="TreeGrafter"/>
</dbReference>
<dbReference type="PANTHER" id="PTHR10170">
    <property type="entry name" value="HUNTINGTON DISEASE PROTEIN"/>
    <property type="match status" value="1"/>
</dbReference>
<gene>
    <name evidence="2" type="ORF">SK128_022104</name>
</gene>
<name>A0AAN8XAT7_HALRR</name>
<feature type="region of interest" description="Disordered" evidence="1">
    <location>
        <begin position="521"/>
        <end position="555"/>
    </location>
</feature>
<evidence type="ECO:0008006" key="4">
    <source>
        <dbReference type="Google" id="ProtNLM"/>
    </source>
</evidence>
<comment type="caution">
    <text evidence="2">The sequence shown here is derived from an EMBL/GenBank/DDBJ whole genome shotgun (WGS) entry which is preliminary data.</text>
</comment>
<dbReference type="InterPro" id="IPR048411">
    <property type="entry name" value="Htt_N_HEAT_rpt-1"/>
</dbReference>
<feature type="compositionally biased region" description="Basic and acidic residues" evidence="1">
    <location>
        <begin position="544"/>
        <end position="555"/>
    </location>
</feature>
<organism evidence="2 3">
    <name type="scientific">Halocaridina rubra</name>
    <name type="common">Hawaiian red shrimp</name>
    <dbReference type="NCBI Taxonomy" id="373956"/>
    <lineage>
        <taxon>Eukaryota</taxon>
        <taxon>Metazoa</taxon>
        <taxon>Ecdysozoa</taxon>
        <taxon>Arthropoda</taxon>
        <taxon>Crustacea</taxon>
        <taxon>Multicrustacea</taxon>
        <taxon>Malacostraca</taxon>
        <taxon>Eumalacostraca</taxon>
        <taxon>Eucarida</taxon>
        <taxon>Decapoda</taxon>
        <taxon>Pleocyemata</taxon>
        <taxon>Caridea</taxon>
        <taxon>Atyoidea</taxon>
        <taxon>Atyidae</taxon>
        <taxon>Halocaridina</taxon>
    </lineage>
</organism>
<feature type="compositionally biased region" description="Low complexity" evidence="1">
    <location>
        <begin position="48"/>
        <end position="60"/>
    </location>
</feature>
<evidence type="ECO:0000313" key="3">
    <source>
        <dbReference type="Proteomes" id="UP001381693"/>
    </source>
</evidence>
<dbReference type="Proteomes" id="UP001381693">
    <property type="component" value="Unassembled WGS sequence"/>
</dbReference>
<sequence>MEDIQWLIDNYCLFVALSVRLTKMATLEKLIRTFEAVKLSQGTTVGGSLTSVSGGNNSSLEQRPTEHTSTMASLASSLSQQSQGLLSKKDQVLTSKDKASTCTVIADALVGAKTSDIQKLLSVGIETLLLLTADVDPDVRMNANESLNRVIRSLSETQLGKIQVELYKEIKKNGSVRSLRAALIRFAALCHHIRPQKGRAYVQNLLPYITRMARRSEEALLETLASSLEKIMPTLGHFTNDNEIKSLLKAFLPNLSHTASAVRRSAVASLIILCCHSRKPPMFLGWLLSTILQTLVPVTEDTPTSQILGSLLCLRSLLPHIVELCAPIVSSESQHHSTNILAIEYTVSYDQILQVYELCLHYSAHVDHNIVTASLEALQTLLQNPPLPLLVTLISPDGITRSRIFADPRASNLSSRASSQLSVAPSLLEEDSLLLDLEGVGTGRSSIDIETPDGKVDLEEGLKQEDDKGGGGGMEEGSGKNEEAVSGEEEEDESDIYACIEIGKVTDSSLLFDRREMELGIENRPSARDKRKHIQHISSSTHNKSLDDKNVIVGK</sequence>
<dbReference type="SUPFAM" id="SSF48371">
    <property type="entry name" value="ARM repeat"/>
    <property type="match status" value="1"/>
</dbReference>
<dbReference type="InterPro" id="IPR016024">
    <property type="entry name" value="ARM-type_fold"/>
</dbReference>
<dbReference type="InterPro" id="IPR011989">
    <property type="entry name" value="ARM-like"/>
</dbReference>
<proteinExistence type="predicted"/>
<dbReference type="Pfam" id="PF20926">
    <property type="entry name" value="Htt_N-HEAT_1"/>
    <property type="match status" value="1"/>
</dbReference>
<accession>A0AAN8XAT7</accession>
<dbReference type="Gene3D" id="1.25.10.10">
    <property type="entry name" value="Leucine-rich Repeat Variant"/>
    <property type="match status" value="1"/>
</dbReference>
<reference evidence="2 3" key="1">
    <citation type="submission" date="2023-11" db="EMBL/GenBank/DDBJ databases">
        <title>Halocaridina rubra genome assembly.</title>
        <authorList>
            <person name="Smith C."/>
        </authorList>
    </citation>
    <scope>NUCLEOTIDE SEQUENCE [LARGE SCALE GENOMIC DNA]</scope>
    <source>
        <strain evidence="2">EP-1</strain>
        <tissue evidence="2">Whole</tissue>
    </source>
</reference>